<dbReference type="EMBL" id="MNAD01001096">
    <property type="protein sequence ID" value="OJT07985.1"/>
    <property type="molecule type" value="Genomic_DNA"/>
</dbReference>
<dbReference type="OMA" id="DGGYPLH"/>
<gene>
    <name evidence="3" type="ORF">TRAPUB_1135</name>
</gene>
<protein>
    <recommendedName>
        <fullName evidence="2">DUF6699 domain-containing protein</fullName>
    </recommendedName>
</protein>
<dbReference type="OrthoDB" id="2783256at2759"/>
<comment type="caution">
    <text evidence="3">The sequence shown here is derived from an EMBL/GenBank/DDBJ whole genome shotgun (WGS) entry which is preliminary data.</text>
</comment>
<evidence type="ECO:0000256" key="1">
    <source>
        <dbReference type="SAM" id="MobiDB-lite"/>
    </source>
</evidence>
<reference evidence="3 4" key="1">
    <citation type="submission" date="2016-10" db="EMBL/GenBank/DDBJ databases">
        <title>Genome sequence of the basidiomycete white-rot fungus Trametes pubescens.</title>
        <authorList>
            <person name="Makela M.R."/>
            <person name="Granchi Z."/>
            <person name="Peng M."/>
            <person name="De Vries R.P."/>
            <person name="Grigoriev I."/>
            <person name="Riley R."/>
            <person name="Hilden K."/>
        </authorList>
    </citation>
    <scope>NUCLEOTIDE SEQUENCE [LARGE SCALE GENOMIC DNA]</scope>
    <source>
        <strain evidence="3 4">FBCC735</strain>
    </source>
</reference>
<organism evidence="3 4">
    <name type="scientific">Trametes pubescens</name>
    <name type="common">White-rot fungus</name>
    <dbReference type="NCBI Taxonomy" id="154538"/>
    <lineage>
        <taxon>Eukaryota</taxon>
        <taxon>Fungi</taxon>
        <taxon>Dikarya</taxon>
        <taxon>Basidiomycota</taxon>
        <taxon>Agaricomycotina</taxon>
        <taxon>Agaricomycetes</taxon>
        <taxon>Polyporales</taxon>
        <taxon>Polyporaceae</taxon>
        <taxon>Trametes</taxon>
    </lineage>
</organism>
<dbReference type="AlphaFoldDB" id="A0A1M2VK57"/>
<evidence type="ECO:0000313" key="3">
    <source>
        <dbReference type="EMBL" id="OJT07985.1"/>
    </source>
</evidence>
<evidence type="ECO:0000313" key="4">
    <source>
        <dbReference type="Proteomes" id="UP000184267"/>
    </source>
</evidence>
<dbReference type="InterPro" id="IPR046522">
    <property type="entry name" value="DUF6699"/>
</dbReference>
<dbReference type="Pfam" id="PF20415">
    <property type="entry name" value="DUF6699"/>
    <property type="match status" value="1"/>
</dbReference>
<feature type="region of interest" description="Disordered" evidence="1">
    <location>
        <begin position="38"/>
        <end position="75"/>
    </location>
</feature>
<name>A0A1M2VK57_TRAPU</name>
<evidence type="ECO:0000259" key="2">
    <source>
        <dbReference type="Pfam" id="PF20415"/>
    </source>
</evidence>
<accession>A0A1M2VK57</accession>
<feature type="domain" description="DUF6699" evidence="2">
    <location>
        <begin position="99"/>
        <end position="253"/>
    </location>
</feature>
<dbReference type="Proteomes" id="UP000184267">
    <property type="component" value="Unassembled WGS sequence"/>
</dbReference>
<proteinExistence type="predicted"/>
<keyword evidence="4" id="KW-1185">Reference proteome</keyword>
<sequence length="277" mass="31006">MYPYYLTYMAPQPMFVWYPSVPPSPAWSFSSQGSLPTPILHPGTHSPSSNSDDLDKRARSPPPKPKSHAPVAETPALRYPPRVNPLIVHAHPAADPSRLNWDLYHHPDTLHLTDERHIPSIPLSWDDLATIPAVCAAFRDGGYPLHSLTLVFRFLPLQIEVKPGAHPPPKGTPPEDHDHVSVADLFVGLYNGLRAHVDPRLFARMSGPQQTTLWHTGARRVKALVEDQQGPLPYPLRQIDFLRRRRRFLGIRVAEKEELPAGKRYGEVFVVEVGASG</sequence>